<evidence type="ECO:0000256" key="1">
    <source>
        <dbReference type="SAM" id="SignalP"/>
    </source>
</evidence>
<gene>
    <name evidence="2" type="ORF">EAG_02151</name>
</gene>
<protein>
    <submittedName>
        <fullName evidence="2">Uncharacterized protein</fullName>
    </submittedName>
</protein>
<dbReference type="Proteomes" id="UP000000311">
    <property type="component" value="Unassembled WGS sequence"/>
</dbReference>
<organism evidence="3">
    <name type="scientific">Camponotus floridanus</name>
    <name type="common">Florida carpenter ant</name>
    <dbReference type="NCBI Taxonomy" id="104421"/>
    <lineage>
        <taxon>Eukaryota</taxon>
        <taxon>Metazoa</taxon>
        <taxon>Ecdysozoa</taxon>
        <taxon>Arthropoda</taxon>
        <taxon>Hexapoda</taxon>
        <taxon>Insecta</taxon>
        <taxon>Pterygota</taxon>
        <taxon>Neoptera</taxon>
        <taxon>Endopterygota</taxon>
        <taxon>Hymenoptera</taxon>
        <taxon>Apocrita</taxon>
        <taxon>Aculeata</taxon>
        <taxon>Formicoidea</taxon>
        <taxon>Formicidae</taxon>
        <taxon>Formicinae</taxon>
        <taxon>Camponotus</taxon>
    </lineage>
</organism>
<name>E2A8A0_CAMFO</name>
<keyword evidence="3" id="KW-1185">Reference proteome</keyword>
<keyword evidence="1" id="KW-0732">Signal</keyword>
<reference evidence="2 3" key="1">
    <citation type="journal article" date="2010" name="Science">
        <title>Genomic comparison of the ants Camponotus floridanus and Harpegnathos saltator.</title>
        <authorList>
            <person name="Bonasio R."/>
            <person name="Zhang G."/>
            <person name="Ye C."/>
            <person name="Mutti N.S."/>
            <person name="Fang X."/>
            <person name="Qin N."/>
            <person name="Donahue G."/>
            <person name="Yang P."/>
            <person name="Li Q."/>
            <person name="Li C."/>
            <person name="Zhang P."/>
            <person name="Huang Z."/>
            <person name="Berger S.L."/>
            <person name="Reinberg D."/>
            <person name="Wang J."/>
            <person name="Liebig J."/>
        </authorList>
    </citation>
    <scope>NUCLEOTIDE SEQUENCE [LARGE SCALE GENOMIC DNA]</scope>
    <source>
        <strain evidence="3">C129</strain>
    </source>
</reference>
<sequence>MKLAFAFMIMMAIPMISTVSSQSNSPSEEQVRFGVCNVLGIVIPILVEELKSIGIC</sequence>
<dbReference type="InParanoid" id="E2A8A0"/>
<feature type="signal peptide" evidence="1">
    <location>
        <begin position="1"/>
        <end position="18"/>
    </location>
</feature>
<accession>E2A8A0</accession>
<feature type="chain" id="PRO_5003156972" evidence="1">
    <location>
        <begin position="19"/>
        <end position="56"/>
    </location>
</feature>
<dbReference type="EMBL" id="GL437504">
    <property type="protein sequence ID" value="EFN70339.1"/>
    <property type="molecule type" value="Genomic_DNA"/>
</dbReference>
<dbReference type="AlphaFoldDB" id="E2A8A0"/>
<proteinExistence type="predicted"/>
<evidence type="ECO:0000313" key="2">
    <source>
        <dbReference type="EMBL" id="EFN70339.1"/>
    </source>
</evidence>
<evidence type="ECO:0000313" key="3">
    <source>
        <dbReference type="Proteomes" id="UP000000311"/>
    </source>
</evidence>